<proteinExistence type="predicted"/>
<dbReference type="Pfam" id="PF24523">
    <property type="entry name" value="DUF7595"/>
    <property type="match status" value="1"/>
</dbReference>
<evidence type="ECO:0008006" key="5">
    <source>
        <dbReference type="Google" id="ProtNLM"/>
    </source>
</evidence>
<evidence type="ECO:0000259" key="2">
    <source>
        <dbReference type="Pfam" id="PF24523"/>
    </source>
</evidence>
<evidence type="ECO:0000313" key="3">
    <source>
        <dbReference type="EMBL" id="CAL4991087.1"/>
    </source>
</evidence>
<dbReference type="InterPro" id="IPR011043">
    <property type="entry name" value="Gal_Oxase/kelch_b-propeller"/>
</dbReference>
<dbReference type="Proteomes" id="UP001497457">
    <property type="component" value="Chromosome 24b"/>
</dbReference>
<reference evidence="3" key="1">
    <citation type="submission" date="2024-10" db="EMBL/GenBank/DDBJ databases">
        <authorList>
            <person name="Ryan C."/>
        </authorList>
    </citation>
    <scope>NUCLEOTIDE SEQUENCE [LARGE SCALE GENOMIC DNA]</scope>
</reference>
<keyword evidence="4" id="KW-1185">Reference proteome</keyword>
<accession>A0ABC9B4X2</accession>
<dbReference type="InterPro" id="IPR036047">
    <property type="entry name" value="F-box-like_dom_sf"/>
</dbReference>
<evidence type="ECO:0000313" key="4">
    <source>
        <dbReference type="Proteomes" id="UP001497457"/>
    </source>
</evidence>
<feature type="domain" description="DUF7595" evidence="2">
    <location>
        <begin position="107"/>
        <end position="296"/>
    </location>
</feature>
<dbReference type="PANTHER" id="PTHR35828">
    <property type="entry name" value="OS08G0203800 PROTEIN-RELATED"/>
    <property type="match status" value="1"/>
</dbReference>
<dbReference type="SUPFAM" id="SSF50965">
    <property type="entry name" value="Galactose oxidase, central domain"/>
    <property type="match status" value="1"/>
</dbReference>
<dbReference type="Gene3D" id="1.20.1280.50">
    <property type="match status" value="1"/>
</dbReference>
<sequence length="384" mass="42749">MDKGTWTSPPLELLLELFRRLDVTDVVRCAGTCKPWRRAIIGNAVSCLRPRPDCFIPNFLLGFFFHKKLYGDAGVSLLRTSGPFVPAFAMPTAAGAGGEDLALYDMPLSCRDGLLLIKGREVDDLWLYNTMTGDRKFIPAAAFKPDSYVLVTGYDLPTSGDLGVRILAVKTEHKDGIPVKHSPEFMKNLATSIFPGNEVVCGGAVHWLGLWTLDPCNWFSFPEDLTVDEIQGYTLAVDMRTGRTWVTKLPDQCRHGYSSCSLVLATSGDGRLSVVQEGRFHGYHGSCIQVWVLISEQWSLQRTVPVPAANMGMDLWTNNIVFCPRSGCVLVEVKGGDLIIELDTGPSRLIRYLKPSIPWSLSNSGYRYPYETDWSTYLSRMKSF</sequence>
<evidence type="ECO:0000259" key="1">
    <source>
        <dbReference type="Pfam" id="PF12937"/>
    </source>
</evidence>
<name>A0ABC9B4X2_9POAL</name>
<dbReference type="PANTHER" id="PTHR35828:SF16">
    <property type="entry name" value="F-BOX DOMAIN-CONTAINING PROTEIN"/>
    <property type="match status" value="1"/>
</dbReference>
<gene>
    <name evidence="3" type="ORF">URODEC1_LOCUS60496</name>
</gene>
<dbReference type="AlphaFoldDB" id="A0ABC9B4X2"/>
<dbReference type="SUPFAM" id="SSF81383">
    <property type="entry name" value="F-box domain"/>
    <property type="match status" value="1"/>
</dbReference>
<dbReference type="InterPro" id="IPR001810">
    <property type="entry name" value="F-box_dom"/>
</dbReference>
<dbReference type="Pfam" id="PF12937">
    <property type="entry name" value="F-box-like"/>
    <property type="match status" value="1"/>
</dbReference>
<dbReference type="EMBL" id="OZ075134">
    <property type="protein sequence ID" value="CAL4991087.1"/>
    <property type="molecule type" value="Genomic_DNA"/>
</dbReference>
<dbReference type="InterPro" id="IPR056016">
    <property type="entry name" value="DUF7595"/>
</dbReference>
<organism evidence="3 4">
    <name type="scientific">Urochloa decumbens</name>
    <dbReference type="NCBI Taxonomy" id="240449"/>
    <lineage>
        <taxon>Eukaryota</taxon>
        <taxon>Viridiplantae</taxon>
        <taxon>Streptophyta</taxon>
        <taxon>Embryophyta</taxon>
        <taxon>Tracheophyta</taxon>
        <taxon>Spermatophyta</taxon>
        <taxon>Magnoliopsida</taxon>
        <taxon>Liliopsida</taxon>
        <taxon>Poales</taxon>
        <taxon>Poaceae</taxon>
        <taxon>PACMAD clade</taxon>
        <taxon>Panicoideae</taxon>
        <taxon>Panicodae</taxon>
        <taxon>Paniceae</taxon>
        <taxon>Melinidinae</taxon>
        <taxon>Urochloa</taxon>
    </lineage>
</organism>
<feature type="domain" description="F-box" evidence="1">
    <location>
        <begin position="10"/>
        <end position="40"/>
    </location>
</feature>
<protein>
    <recommendedName>
        <fullName evidence="5">F-box domain-containing protein</fullName>
    </recommendedName>
</protein>